<comment type="caution">
    <text evidence="3">The sequence shown here is derived from an EMBL/GenBank/DDBJ whole genome shotgun (WGS) entry which is preliminary data.</text>
</comment>
<feature type="domain" description="NADPH-dependent FMN reductase-like" evidence="2">
    <location>
        <begin position="1"/>
        <end position="145"/>
    </location>
</feature>
<evidence type="ECO:0000313" key="4">
    <source>
        <dbReference type="Proteomes" id="UP000682713"/>
    </source>
</evidence>
<dbReference type="EMBL" id="JAGYPJ010000001">
    <property type="protein sequence ID" value="MBS4201602.1"/>
    <property type="molecule type" value="Genomic_DNA"/>
</dbReference>
<evidence type="ECO:0000256" key="1">
    <source>
        <dbReference type="ARBA" id="ARBA00009428"/>
    </source>
</evidence>
<dbReference type="GO" id="GO:0016491">
    <property type="term" value="F:oxidoreductase activity"/>
    <property type="evidence" value="ECO:0007669"/>
    <property type="project" value="InterPro"/>
</dbReference>
<dbReference type="AlphaFoldDB" id="A0A942YMF4"/>
<dbReference type="Proteomes" id="UP000682713">
    <property type="component" value="Unassembled WGS sequence"/>
</dbReference>
<comment type="similarity">
    <text evidence="1">Belongs to the azoreductase type 2 family.</text>
</comment>
<dbReference type="InterPro" id="IPR029039">
    <property type="entry name" value="Flavoprotein-like_sf"/>
</dbReference>
<protein>
    <submittedName>
        <fullName evidence="3">NAD(P)H-dependent oxidoreductase</fullName>
    </submittedName>
</protein>
<name>A0A942YMF4_9BACI</name>
<evidence type="ECO:0000259" key="2">
    <source>
        <dbReference type="Pfam" id="PF03358"/>
    </source>
</evidence>
<dbReference type="GO" id="GO:0005829">
    <property type="term" value="C:cytosol"/>
    <property type="evidence" value="ECO:0007669"/>
    <property type="project" value="TreeGrafter"/>
</dbReference>
<proteinExistence type="inferred from homology"/>
<sequence>MNIVAIIGSNRKESYNKKITTFLQERYQDKLNIEILPIEKMPIYSEDEEFNPITEVKEIKNKISECDGIIIATPEYNHSIPGILKNAIDWFSRVDTVMVNKPVMIFGCSTGTLGTVRAQIHLRQILHSPGISALTLPGNEVYISSVSEKVDKSGKLIHEPTILFLDRVMKNFVEWIEKNKLATNR</sequence>
<dbReference type="SUPFAM" id="SSF52218">
    <property type="entry name" value="Flavoproteins"/>
    <property type="match status" value="1"/>
</dbReference>
<accession>A0A942YMF4</accession>
<dbReference type="Gene3D" id="3.40.50.360">
    <property type="match status" value="1"/>
</dbReference>
<dbReference type="PANTHER" id="PTHR30543:SF21">
    <property type="entry name" value="NAD(P)H-DEPENDENT FMN REDUCTASE LOT6"/>
    <property type="match status" value="1"/>
</dbReference>
<evidence type="ECO:0000313" key="3">
    <source>
        <dbReference type="EMBL" id="MBS4201602.1"/>
    </source>
</evidence>
<dbReference type="RefSeq" id="WP_213112059.1">
    <property type="nucleotide sequence ID" value="NZ_JAGYPJ010000001.1"/>
</dbReference>
<dbReference type="InterPro" id="IPR050712">
    <property type="entry name" value="NAD(P)H-dep_reductase"/>
</dbReference>
<dbReference type="PANTHER" id="PTHR30543">
    <property type="entry name" value="CHROMATE REDUCTASE"/>
    <property type="match status" value="1"/>
</dbReference>
<dbReference type="GO" id="GO:0010181">
    <property type="term" value="F:FMN binding"/>
    <property type="evidence" value="ECO:0007669"/>
    <property type="project" value="TreeGrafter"/>
</dbReference>
<keyword evidence="4" id="KW-1185">Reference proteome</keyword>
<dbReference type="Pfam" id="PF03358">
    <property type="entry name" value="FMN_red"/>
    <property type="match status" value="1"/>
</dbReference>
<organism evidence="3 4">
    <name type="scientific">Lederbergia citrisecunda</name>
    <dbReference type="NCBI Taxonomy" id="2833583"/>
    <lineage>
        <taxon>Bacteria</taxon>
        <taxon>Bacillati</taxon>
        <taxon>Bacillota</taxon>
        <taxon>Bacilli</taxon>
        <taxon>Bacillales</taxon>
        <taxon>Bacillaceae</taxon>
        <taxon>Lederbergia</taxon>
    </lineage>
</organism>
<dbReference type="InterPro" id="IPR005025">
    <property type="entry name" value="FMN_Rdtase-like_dom"/>
</dbReference>
<gene>
    <name evidence="3" type="ORF">KHA93_18475</name>
</gene>
<reference evidence="3 4" key="1">
    <citation type="submission" date="2021-05" db="EMBL/GenBank/DDBJ databases">
        <title>Novel Bacillus species.</title>
        <authorList>
            <person name="Liu G."/>
        </authorList>
    </citation>
    <scope>NUCLEOTIDE SEQUENCE [LARGE SCALE GENOMIC DNA]</scope>
    <source>
        <strain evidence="3 4">FJAT-49732</strain>
    </source>
</reference>